<dbReference type="Proteomes" id="UP000256970">
    <property type="component" value="Unassembled WGS sequence"/>
</dbReference>
<evidence type="ECO:0000256" key="1">
    <source>
        <dbReference type="ARBA" id="ARBA00004430"/>
    </source>
</evidence>
<protein>
    <submittedName>
        <fullName evidence="2">Uncharacterized protein</fullName>
    </submittedName>
</protein>
<accession>A0A383W682</accession>
<sequence length="322" mass="34074">MSGLQQLQKLTVAGRLPELSFLLVQLRAVDLGYCEHSQQLGAVMPLQQLPALSCVVGFEQQEPLLRLTQLPALQELGLFMMQLDWMAAVATAPAWGRLPQLRHLELQCCGLQGTRPQLAAVIAGSAAATALTKLVLWLPRMIDDLDAGEEQQAVEDVGGGQQRGPLDICASIAGLTRLKHLEITGLQEVATSAGLASGLPGDVLALTALTALTHLRLSDGGACVGDAAAVALACSLKALRHLDLSDCGLGAMACLGAIAHLRQLSCLHSQGNPGITPQGLMMLTRLHNSTTLVVDKNDEMSDDVLKSFWLSTARCLRSSKLA</sequence>
<dbReference type="Gene3D" id="3.80.10.10">
    <property type="entry name" value="Ribonuclease Inhibitor"/>
    <property type="match status" value="2"/>
</dbReference>
<name>A0A383W682_TETOB</name>
<gene>
    <name evidence="2" type="ORF">BQ4739_LOCUS13271</name>
</gene>
<keyword evidence="3" id="KW-1185">Reference proteome</keyword>
<dbReference type="InterPro" id="IPR032675">
    <property type="entry name" value="LRR_dom_sf"/>
</dbReference>
<proteinExistence type="predicted"/>
<evidence type="ECO:0000313" key="2">
    <source>
        <dbReference type="EMBL" id="SZX73155.1"/>
    </source>
</evidence>
<dbReference type="AlphaFoldDB" id="A0A383W682"/>
<dbReference type="GO" id="GO:0005930">
    <property type="term" value="C:axoneme"/>
    <property type="evidence" value="ECO:0007669"/>
    <property type="project" value="UniProtKB-SubCell"/>
</dbReference>
<dbReference type="InterPro" id="IPR001611">
    <property type="entry name" value="Leu-rich_rpt"/>
</dbReference>
<evidence type="ECO:0000313" key="3">
    <source>
        <dbReference type="Proteomes" id="UP000256970"/>
    </source>
</evidence>
<organism evidence="2 3">
    <name type="scientific">Tetradesmus obliquus</name>
    <name type="common">Green alga</name>
    <name type="synonym">Acutodesmus obliquus</name>
    <dbReference type="NCBI Taxonomy" id="3088"/>
    <lineage>
        <taxon>Eukaryota</taxon>
        <taxon>Viridiplantae</taxon>
        <taxon>Chlorophyta</taxon>
        <taxon>core chlorophytes</taxon>
        <taxon>Chlorophyceae</taxon>
        <taxon>CS clade</taxon>
        <taxon>Sphaeropleales</taxon>
        <taxon>Scenedesmaceae</taxon>
        <taxon>Tetradesmus</taxon>
    </lineage>
</organism>
<reference evidence="2 3" key="1">
    <citation type="submission" date="2016-10" db="EMBL/GenBank/DDBJ databases">
        <authorList>
            <person name="Cai Z."/>
        </authorList>
    </citation>
    <scope>NUCLEOTIDE SEQUENCE [LARGE SCALE GENOMIC DNA]</scope>
</reference>
<dbReference type="Pfam" id="PF13516">
    <property type="entry name" value="LRR_6"/>
    <property type="match status" value="1"/>
</dbReference>
<dbReference type="EMBL" id="FNXT01001184">
    <property type="protein sequence ID" value="SZX73155.1"/>
    <property type="molecule type" value="Genomic_DNA"/>
</dbReference>
<dbReference type="SUPFAM" id="SSF52047">
    <property type="entry name" value="RNI-like"/>
    <property type="match status" value="1"/>
</dbReference>
<comment type="subcellular location">
    <subcellularLocation>
        <location evidence="1">Cytoplasm</location>
        <location evidence="1">Cytoskeleton</location>
        <location evidence="1">Cilium axoneme</location>
    </subcellularLocation>
</comment>